<keyword evidence="9" id="KW-1185">Reference proteome</keyword>
<dbReference type="Proteomes" id="UP001500064">
    <property type="component" value="Unassembled WGS sequence"/>
</dbReference>
<reference evidence="9" key="1">
    <citation type="journal article" date="2019" name="Int. J. Syst. Evol. Microbiol.">
        <title>The Global Catalogue of Microorganisms (GCM) 10K type strain sequencing project: providing services to taxonomists for standard genome sequencing and annotation.</title>
        <authorList>
            <consortium name="The Broad Institute Genomics Platform"/>
            <consortium name="The Broad Institute Genome Sequencing Center for Infectious Disease"/>
            <person name="Wu L."/>
            <person name="Ma J."/>
        </authorList>
    </citation>
    <scope>NUCLEOTIDE SEQUENCE [LARGE SCALE GENOMIC DNA]</scope>
    <source>
        <strain evidence="9">JCM 13929</strain>
    </source>
</reference>
<evidence type="ECO:0000313" key="9">
    <source>
        <dbReference type="Proteomes" id="UP001500064"/>
    </source>
</evidence>
<name>A0ABP4R9S4_9ACTN</name>
<dbReference type="PANTHER" id="PTHR35807">
    <property type="entry name" value="TRANSCRIPTIONAL REGULATOR REDD-RELATED"/>
    <property type="match status" value="1"/>
</dbReference>
<dbReference type="Pfam" id="PF00486">
    <property type="entry name" value="Trans_reg_C"/>
    <property type="match status" value="1"/>
</dbReference>
<keyword evidence="3 5" id="KW-0238">DNA-binding</keyword>
<comment type="caution">
    <text evidence="8">The sequence shown here is derived from an EMBL/GenBank/DDBJ whole genome shotgun (WGS) entry which is preliminary data.</text>
</comment>
<keyword evidence="2" id="KW-0805">Transcription regulation</keyword>
<dbReference type="RefSeq" id="WP_346107491.1">
    <property type="nucleotide sequence ID" value="NZ_BAAAMU010000031.1"/>
</dbReference>
<dbReference type="PANTHER" id="PTHR35807:SF1">
    <property type="entry name" value="TRANSCRIPTIONAL REGULATOR REDD"/>
    <property type="match status" value="1"/>
</dbReference>
<evidence type="ECO:0000256" key="5">
    <source>
        <dbReference type="PROSITE-ProRule" id="PRU01091"/>
    </source>
</evidence>
<dbReference type="SMART" id="SM00862">
    <property type="entry name" value="Trans_reg_C"/>
    <property type="match status" value="1"/>
</dbReference>
<dbReference type="SMART" id="SM01043">
    <property type="entry name" value="BTAD"/>
    <property type="match status" value="1"/>
</dbReference>
<dbReference type="Gene3D" id="1.25.40.10">
    <property type="entry name" value="Tetratricopeptide repeat domain"/>
    <property type="match status" value="1"/>
</dbReference>
<keyword evidence="4" id="KW-0804">Transcription</keyword>
<sequence>MLVFRVLGPLQVERDGTALAITASKQRILLATLLLHANRQVSMERLIDRLWYDEGPADPRSSLHTYLARLRHTLGDGRLGPALIETGQGGYLLRACPESLDVLRFRRLVAEAARDHDRAEGLLREALGLWRGALLGDVPSDVLHREEVPALAAERLGVQERWFDLALRSGQGAQVIGEVRAALSAFPLSERLCERLMLCLYQSGRPAEALETYETVRGRLRAELGLEPGEEMRQIQALILRRQPIEPCHLRLASGDHPRPTERDPGDEGVFLHDGADRR</sequence>
<evidence type="ECO:0000256" key="3">
    <source>
        <dbReference type="ARBA" id="ARBA00023125"/>
    </source>
</evidence>
<evidence type="ECO:0000259" key="7">
    <source>
        <dbReference type="PROSITE" id="PS51755"/>
    </source>
</evidence>
<dbReference type="InterPro" id="IPR051677">
    <property type="entry name" value="AfsR-DnrI-RedD_regulator"/>
</dbReference>
<dbReference type="Gene3D" id="1.10.10.10">
    <property type="entry name" value="Winged helix-like DNA-binding domain superfamily/Winged helix DNA-binding domain"/>
    <property type="match status" value="1"/>
</dbReference>
<evidence type="ECO:0000256" key="2">
    <source>
        <dbReference type="ARBA" id="ARBA00023015"/>
    </source>
</evidence>
<feature type="compositionally biased region" description="Basic and acidic residues" evidence="6">
    <location>
        <begin position="254"/>
        <end position="279"/>
    </location>
</feature>
<dbReference type="InterPro" id="IPR001867">
    <property type="entry name" value="OmpR/PhoB-type_DNA-bd"/>
</dbReference>
<organism evidence="8 9">
    <name type="scientific">Nonomuraea maheshkhaliensis</name>
    <dbReference type="NCBI Taxonomy" id="419590"/>
    <lineage>
        <taxon>Bacteria</taxon>
        <taxon>Bacillati</taxon>
        <taxon>Actinomycetota</taxon>
        <taxon>Actinomycetes</taxon>
        <taxon>Streptosporangiales</taxon>
        <taxon>Streptosporangiaceae</taxon>
        <taxon>Nonomuraea</taxon>
    </lineage>
</organism>
<dbReference type="InterPro" id="IPR036388">
    <property type="entry name" value="WH-like_DNA-bd_sf"/>
</dbReference>
<feature type="domain" description="OmpR/PhoB-type" evidence="7">
    <location>
        <begin position="1"/>
        <end position="95"/>
    </location>
</feature>
<dbReference type="InterPro" id="IPR011990">
    <property type="entry name" value="TPR-like_helical_dom_sf"/>
</dbReference>
<dbReference type="CDD" id="cd15831">
    <property type="entry name" value="BTAD"/>
    <property type="match status" value="1"/>
</dbReference>
<evidence type="ECO:0000256" key="6">
    <source>
        <dbReference type="SAM" id="MobiDB-lite"/>
    </source>
</evidence>
<dbReference type="PROSITE" id="PS51755">
    <property type="entry name" value="OMPR_PHOB"/>
    <property type="match status" value="1"/>
</dbReference>
<dbReference type="InterPro" id="IPR005158">
    <property type="entry name" value="BTAD"/>
</dbReference>
<accession>A0ABP4R9S4</accession>
<feature type="DNA-binding region" description="OmpR/PhoB-type" evidence="5">
    <location>
        <begin position="1"/>
        <end position="95"/>
    </location>
</feature>
<dbReference type="InterPro" id="IPR016032">
    <property type="entry name" value="Sig_transdc_resp-reg_C-effctor"/>
</dbReference>
<dbReference type="SUPFAM" id="SSF46894">
    <property type="entry name" value="C-terminal effector domain of the bipartite response regulators"/>
    <property type="match status" value="1"/>
</dbReference>
<gene>
    <name evidence="8" type="ORF">GCM10009733_044270</name>
</gene>
<evidence type="ECO:0000313" key="8">
    <source>
        <dbReference type="EMBL" id="GAA1642380.1"/>
    </source>
</evidence>
<feature type="region of interest" description="Disordered" evidence="6">
    <location>
        <begin position="251"/>
        <end position="279"/>
    </location>
</feature>
<evidence type="ECO:0000256" key="1">
    <source>
        <dbReference type="ARBA" id="ARBA00005820"/>
    </source>
</evidence>
<dbReference type="EMBL" id="BAAAMU010000031">
    <property type="protein sequence ID" value="GAA1642380.1"/>
    <property type="molecule type" value="Genomic_DNA"/>
</dbReference>
<protein>
    <recommendedName>
        <fullName evidence="7">OmpR/PhoB-type domain-containing protein</fullName>
    </recommendedName>
</protein>
<evidence type="ECO:0000256" key="4">
    <source>
        <dbReference type="ARBA" id="ARBA00023163"/>
    </source>
</evidence>
<dbReference type="Pfam" id="PF03704">
    <property type="entry name" value="BTAD"/>
    <property type="match status" value="1"/>
</dbReference>
<proteinExistence type="inferred from homology"/>
<dbReference type="SUPFAM" id="SSF48452">
    <property type="entry name" value="TPR-like"/>
    <property type="match status" value="1"/>
</dbReference>
<comment type="similarity">
    <text evidence="1">Belongs to the AfsR/DnrI/RedD regulatory family.</text>
</comment>